<dbReference type="InterPro" id="IPR018108">
    <property type="entry name" value="MCP_transmembrane"/>
</dbReference>
<keyword evidence="2 7" id="KW-0813">Transport</keyword>
<feature type="repeat" description="Solcar" evidence="6">
    <location>
        <begin position="114"/>
        <end position="197"/>
    </location>
</feature>
<dbReference type="AlphaFoldDB" id="A0A7J6E552"/>
<gene>
    <name evidence="8" type="ORF">F8388_013819</name>
</gene>
<comment type="subcellular location">
    <subcellularLocation>
        <location evidence="1">Membrane</location>
        <topology evidence="1">Multi-pass membrane protein</topology>
    </subcellularLocation>
</comment>
<proteinExistence type="inferred from homology"/>
<evidence type="ECO:0000256" key="3">
    <source>
        <dbReference type="ARBA" id="ARBA00022692"/>
    </source>
</evidence>
<keyword evidence="4" id="KW-0677">Repeat</keyword>
<evidence type="ECO:0000256" key="6">
    <source>
        <dbReference type="PROSITE-ProRule" id="PRU00282"/>
    </source>
</evidence>
<evidence type="ECO:0000256" key="5">
    <source>
        <dbReference type="ARBA" id="ARBA00023136"/>
    </source>
</evidence>
<dbReference type="Gene3D" id="1.50.40.10">
    <property type="entry name" value="Mitochondrial carrier domain"/>
    <property type="match status" value="1"/>
</dbReference>
<dbReference type="PROSITE" id="PS50920">
    <property type="entry name" value="SOLCAR"/>
    <property type="match status" value="3"/>
</dbReference>
<dbReference type="Pfam" id="PF00153">
    <property type="entry name" value="Mito_carr"/>
    <property type="match status" value="3"/>
</dbReference>
<feature type="repeat" description="Solcar" evidence="6">
    <location>
        <begin position="335"/>
        <end position="423"/>
    </location>
</feature>
<evidence type="ECO:0000256" key="1">
    <source>
        <dbReference type="ARBA" id="ARBA00004141"/>
    </source>
</evidence>
<sequence>MGKRGVQLFDETKDGFYSVSGLGSSQWSSQEGYYHPGGLFASVGQVGMGFGVSPNPPNPRDDGGGGGGMKLPYNDMYMKYVEGIRRFGVQEGDGLTKKQNNKNNGLKLKIKVSNPSLRRLISGAIAGAISRTAVAPLETIRTHLMVGTSGHSTTEVFNDIMKTDGWKGLFRGNFVNVIRVAPSKAIECVSIRRKNVLFVELHVVKFNCPLVISEATVSFLLFAYDTVNKHLSPKPGEQAKHPFPPSLIAGACAGVSSTLCTYPLELLKTRLTIQRGVYDGLFDAFLKILREEGPAELYRGLAPSLIGVIPYAATNYFAYDSLRKAYRNFLKQDKIGNIETLLIGSAAGAISSTATFPLEVARKHMQVGALSGRQVYKNVIHALACILEHEGIPGLYRGLGPSCMKLVPAAGISFMCYEACKRILVENDEEA</sequence>
<feature type="repeat" description="Solcar" evidence="6">
    <location>
        <begin position="241"/>
        <end position="325"/>
    </location>
</feature>
<dbReference type="SUPFAM" id="SSF103506">
    <property type="entry name" value="Mitochondrial carrier"/>
    <property type="match status" value="1"/>
</dbReference>
<dbReference type="GO" id="GO:0016020">
    <property type="term" value="C:membrane"/>
    <property type="evidence" value="ECO:0007669"/>
    <property type="project" value="UniProtKB-SubCell"/>
</dbReference>
<evidence type="ECO:0000256" key="4">
    <source>
        <dbReference type="ARBA" id="ARBA00022737"/>
    </source>
</evidence>
<evidence type="ECO:0000256" key="7">
    <source>
        <dbReference type="RuleBase" id="RU000488"/>
    </source>
</evidence>
<keyword evidence="3 6" id="KW-0812">Transmembrane</keyword>
<organism evidence="8 9">
    <name type="scientific">Cannabis sativa</name>
    <name type="common">Hemp</name>
    <name type="synonym">Marijuana</name>
    <dbReference type="NCBI Taxonomy" id="3483"/>
    <lineage>
        <taxon>Eukaryota</taxon>
        <taxon>Viridiplantae</taxon>
        <taxon>Streptophyta</taxon>
        <taxon>Embryophyta</taxon>
        <taxon>Tracheophyta</taxon>
        <taxon>Spermatophyta</taxon>
        <taxon>Magnoliopsida</taxon>
        <taxon>eudicotyledons</taxon>
        <taxon>Gunneridae</taxon>
        <taxon>Pentapetalae</taxon>
        <taxon>rosids</taxon>
        <taxon>fabids</taxon>
        <taxon>Rosales</taxon>
        <taxon>Cannabaceae</taxon>
        <taxon>Cannabis</taxon>
    </lineage>
</organism>
<name>A0A7J6E552_CANSA</name>
<dbReference type="GO" id="GO:0055085">
    <property type="term" value="P:transmembrane transport"/>
    <property type="evidence" value="ECO:0007669"/>
    <property type="project" value="InterPro"/>
</dbReference>
<evidence type="ECO:0000313" key="8">
    <source>
        <dbReference type="EMBL" id="KAF4353527.1"/>
    </source>
</evidence>
<dbReference type="InterPro" id="IPR023395">
    <property type="entry name" value="MCP_dom_sf"/>
</dbReference>
<evidence type="ECO:0000256" key="2">
    <source>
        <dbReference type="ARBA" id="ARBA00022448"/>
    </source>
</evidence>
<keyword evidence="5 6" id="KW-0472">Membrane</keyword>
<accession>A0A7J6E552</accession>
<dbReference type="InterPro" id="IPR002067">
    <property type="entry name" value="MCP"/>
</dbReference>
<dbReference type="Proteomes" id="UP000525078">
    <property type="component" value="Unassembled WGS sequence"/>
</dbReference>
<protein>
    <submittedName>
        <fullName evidence="8">Uncharacterized protein</fullName>
    </submittedName>
</protein>
<comment type="similarity">
    <text evidence="7">Belongs to the mitochondrial carrier (TC 2.A.29) family.</text>
</comment>
<dbReference type="EMBL" id="JAATIP010000294">
    <property type="protein sequence ID" value="KAF4353527.1"/>
    <property type="molecule type" value="Genomic_DNA"/>
</dbReference>
<dbReference type="PANTHER" id="PTHR24089">
    <property type="entry name" value="SOLUTE CARRIER FAMILY 25"/>
    <property type="match status" value="1"/>
</dbReference>
<dbReference type="PRINTS" id="PR00926">
    <property type="entry name" value="MITOCARRIER"/>
</dbReference>
<evidence type="ECO:0000313" key="9">
    <source>
        <dbReference type="Proteomes" id="UP000525078"/>
    </source>
</evidence>
<reference evidence="8 9" key="1">
    <citation type="journal article" date="2020" name="bioRxiv">
        <title>Sequence and annotation of 42 cannabis genomes reveals extensive copy number variation in cannabinoid synthesis and pathogen resistance genes.</title>
        <authorList>
            <person name="Mckernan K.J."/>
            <person name="Helbert Y."/>
            <person name="Kane L.T."/>
            <person name="Ebling H."/>
            <person name="Zhang L."/>
            <person name="Liu B."/>
            <person name="Eaton Z."/>
            <person name="Mclaughlin S."/>
            <person name="Kingan S."/>
            <person name="Baybayan P."/>
            <person name="Concepcion G."/>
            <person name="Jordan M."/>
            <person name="Riva A."/>
            <person name="Barbazuk W."/>
            <person name="Harkins T."/>
        </authorList>
    </citation>
    <scope>NUCLEOTIDE SEQUENCE [LARGE SCALE GENOMIC DNA]</scope>
    <source>
        <strain evidence="9">cv. Jamaican Lion 4</strain>
        <tissue evidence="8">Leaf</tissue>
    </source>
</reference>
<comment type="caution">
    <text evidence="8">The sequence shown here is derived from an EMBL/GenBank/DDBJ whole genome shotgun (WGS) entry which is preliminary data.</text>
</comment>